<comment type="subcellular location">
    <subcellularLocation>
        <location evidence="1">Membrane</location>
        <topology evidence="1">Single-pass membrane protein</topology>
    </subcellularLocation>
</comment>
<dbReference type="EMBL" id="CM000841">
    <property type="protein sequence ID" value="KRH45791.1"/>
    <property type="molecule type" value="Genomic_DNA"/>
</dbReference>
<feature type="transmembrane region" description="Helical" evidence="8">
    <location>
        <begin position="19"/>
        <end position="37"/>
    </location>
</feature>
<organism evidence="9">
    <name type="scientific">Glycine max</name>
    <name type="common">Soybean</name>
    <name type="synonym">Glycine hispida</name>
    <dbReference type="NCBI Taxonomy" id="3847"/>
    <lineage>
        <taxon>Eukaryota</taxon>
        <taxon>Viridiplantae</taxon>
        <taxon>Streptophyta</taxon>
        <taxon>Embryophyta</taxon>
        <taxon>Tracheophyta</taxon>
        <taxon>Spermatophyta</taxon>
        <taxon>Magnoliopsida</taxon>
        <taxon>eudicotyledons</taxon>
        <taxon>Gunneridae</taxon>
        <taxon>Pentapetalae</taxon>
        <taxon>rosids</taxon>
        <taxon>fabids</taxon>
        <taxon>Fabales</taxon>
        <taxon>Fabaceae</taxon>
        <taxon>Papilionoideae</taxon>
        <taxon>50 kb inversion clade</taxon>
        <taxon>NPAAA clade</taxon>
        <taxon>indigoferoid/millettioid clade</taxon>
        <taxon>Phaseoleae</taxon>
        <taxon>Glycine</taxon>
        <taxon>Glycine subgen. Soja</taxon>
    </lineage>
</organism>
<dbReference type="eggNOG" id="ENOG502QVEP">
    <property type="taxonomic scope" value="Eukaryota"/>
</dbReference>
<evidence type="ECO:0000256" key="7">
    <source>
        <dbReference type="ARBA" id="ARBA00023136"/>
    </source>
</evidence>
<dbReference type="GO" id="GO:0016020">
    <property type="term" value="C:membrane"/>
    <property type="evidence" value="ECO:0007669"/>
    <property type="project" value="UniProtKB-SubCell"/>
</dbReference>
<evidence type="ECO:0000313" key="10">
    <source>
        <dbReference type="EnsemblPlants" id="KRH45791"/>
    </source>
</evidence>
<dbReference type="EC" id="2.4.1.-" evidence="8"/>
<reference evidence="9" key="3">
    <citation type="submission" date="2018-07" db="EMBL/GenBank/DDBJ databases">
        <title>WGS assembly of Glycine max.</title>
        <authorList>
            <person name="Schmutz J."/>
            <person name="Cannon S."/>
            <person name="Schlueter J."/>
            <person name="Ma J."/>
            <person name="Mitros T."/>
            <person name="Nelson W."/>
            <person name="Hyten D."/>
            <person name="Song Q."/>
            <person name="Thelen J."/>
            <person name="Cheng J."/>
            <person name="Xu D."/>
            <person name="Hellsten U."/>
            <person name="May G."/>
            <person name="Yu Y."/>
            <person name="Sakurai T."/>
            <person name="Umezawa T."/>
            <person name="Bhattacharyya M."/>
            <person name="Sandhu D."/>
            <person name="Valliyodan B."/>
            <person name="Lindquist E."/>
            <person name="Peto M."/>
            <person name="Grant D."/>
            <person name="Shu S."/>
            <person name="Goodstein D."/>
            <person name="Barry K."/>
            <person name="Futrell-Griggs M."/>
            <person name="Abernathy B."/>
            <person name="Du J."/>
            <person name="Tian Z."/>
            <person name="Zhu L."/>
            <person name="Gill N."/>
            <person name="Joshi T."/>
            <person name="Libault M."/>
            <person name="Sethuraman A."/>
            <person name="Zhang X."/>
            <person name="Shinozaki K."/>
            <person name="Nguyen H."/>
            <person name="Wing R."/>
            <person name="Cregan P."/>
            <person name="Specht J."/>
            <person name="Grimwood J."/>
            <person name="Rokhsar D."/>
            <person name="Stacey G."/>
            <person name="Shoemaker R."/>
            <person name="Jackson S."/>
        </authorList>
    </citation>
    <scope>NUCLEOTIDE SEQUENCE</scope>
    <source>
        <tissue evidence="9">Callus</tissue>
    </source>
</reference>
<dbReference type="RefSeq" id="XP_003530667.1">
    <property type="nucleotide sequence ID" value="XM_003530619.4"/>
</dbReference>
<dbReference type="GO" id="GO:0016757">
    <property type="term" value="F:glycosyltransferase activity"/>
    <property type="evidence" value="ECO:0000318"/>
    <property type="project" value="GO_Central"/>
</dbReference>
<dbReference type="EnsemblPlants" id="KRH45791">
    <property type="protein sequence ID" value="KRH45791"/>
    <property type="gene ID" value="GLYMA_08G293200"/>
</dbReference>
<dbReference type="AlphaFoldDB" id="I1KXM5"/>
<keyword evidence="6 8" id="KW-1133">Transmembrane helix</keyword>
<dbReference type="PANTHER" id="PTHR21461">
    <property type="entry name" value="GLYCOSYLTRANSFERASE FAMILY 92 PROTEIN"/>
    <property type="match status" value="1"/>
</dbReference>
<keyword evidence="4 8" id="KW-0808">Transferase</keyword>
<name>I1KXM5_SOYBN</name>
<keyword evidence="7 8" id="KW-0472">Membrane</keyword>
<dbReference type="Proteomes" id="UP000008827">
    <property type="component" value="Chromosome 8"/>
</dbReference>
<accession>I1KXM5</accession>
<dbReference type="SMR" id="I1KXM5"/>
<comment type="similarity">
    <text evidence="2 8">Belongs to the glycosyltransferase 92 family.</text>
</comment>
<evidence type="ECO:0000256" key="4">
    <source>
        <dbReference type="ARBA" id="ARBA00022679"/>
    </source>
</evidence>
<keyword evidence="5 8" id="KW-0812">Transmembrane</keyword>
<evidence type="ECO:0000256" key="5">
    <source>
        <dbReference type="ARBA" id="ARBA00022692"/>
    </source>
</evidence>
<dbReference type="KEGG" id="gmx:100785348"/>
<evidence type="ECO:0000256" key="6">
    <source>
        <dbReference type="ARBA" id="ARBA00022989"/>
    </source>
</evidence>
<evidence type="ECO:0000256" key="8">
    <source>
        <dbReference type="RuleBase" id="RU366017"/>
    </source>
</evidence>
<gene>
    <name evidence="10" type="primary">LOC100785348</name>
    <name evidence="9" type="ORF">GLYMA_08G293200</name>
</gene>
<dbReference type="GeneID" id="100785348"/>
<proteinExistence type="inferred from homology"/>
<evidence type="ECO:0000313" key="9">
    <source>
        <dbReference type="EMBL" id="KRH45791.1"/>
    </source>
</evidence>
<evidence type="ECO:0000256" key="2">
    <source>
        <dbReference type="ARBA" id="ARBA00007647"/>
    </source>
</evidence>
<dbReference type="PaxDb" id="3847-GLYMA08G40440.1"/>
<dbReference type="OrthoDB" id="2526284at2759"/>
<keyword evidence="3 8" id="KW-0328">Glycosyltransferase</keyword>
<dbReference type="Gramene" id="KRH45791">
    <property type="protein sequence ID" value="KRH45791"/>
    <property type="gene ID" value="GLYMA_08G293200"/>
</dbReference>
<dbReference type="OMA" id="WKEEVNI"/>
<evidence type="ECO:0000256" key="1">
    <source>
        <dbReference type="ARBA" id="ARBA00004167"/>
    </source>
</evidence>
<dbReference type="STRING" id="3847.I1KXM5"/>
<dbReference type="InterPro" id="IPR008166">
    <property type="entry name" value="Glyco_transf_92"/>
</dbReference>
<dbReference type="PANTHER" id="PTHR21461:SF16">
    <property type="entry name" value="GLYCOSYLTRANSFERASE FAMILY 92 PROTEIN RCOM_0530710"/>
    <property type="match status" value="1"/>
</dbReference>
<reference evidence="9 10" key="1">
    <citation type="journal article" date="2010" name="Nature">
        <title>Genome sequence of the palaeopolyploid soybean.</title>
        <authorList>
            <person name="Schmutz J."/>
            <person name="Cannon S.B."/>
            <person name="Schlueter J."/>
            <person name="Ma J."/>
            <person name="Mitros T."/>
            <person name="Nelson W."/>
            <person name="Hyten D.L."/>
            <person name="Song Q."/>
            <person name="Thelen J.J."/>
            <person name="Cheng J."/>
            <person name="Xu D."/>
            <person name="Hellsten U."/>
            <person name="May G.D."/>
            <person name="Yu Y."/>
            <person name="Sakurai T."/>
            <person name="Umezawa T."/>
            <person name="Bhattacharyya M.K."/>
            <person name="Sandhu D."/>
            <person name="Valliyodan B."/>
            <person name="Lindquist E."/>
            <person name="Peto M."/>
            <person name="Grant D."/>
            <person name="Shu S."/>
            <person name="Goodstein D."/>
            <person name="Barry K."/>
            <person name="Futrell-Griggs M."/>
            <person name="Abernathy B."/>
            <person name="Du J."/>
            <person name="Tian Z."/>
            <person name="Zhu L."/>
            <person name="Gill N."/>
            <person name="Joshi T."/>
            <person name="Libault M."/>
            <person name="Sethuraman A."/>
            <person name="Zhang X.-C."/>
            <person name="Shinozaki K."/>
            <person name="Nguyen H.T."/>
            <person name="Wing R.A."/>
            <person name="Cregan P."/>
            <person name="Specht J."/>
            <person name="Grimwood J."/>
            <person name="Rokhsar D."/>
            <person name="Stacey G."/>
            <person name="Shoemaker R.C."/>
            <person name="Jackson S.A."/>
        </authorList>
    </citation>
    <scope>NUCLEOTIDE SEQUENCE [LARGE SCALE GENOMIC DNA]</scope>
    <source>
        <strain evidence="10">cv. Williams 82</strain>
        <tissue evidence="9">Callus</tissue>
    </source>
</reference>
<dbReference type="GO" id="GO:0005737">
    <property type="term" value="C:cytoplasm"/>
    <property type="evidence" value="ECO:0000318"/>
    <property type="project" value="GO_Central"/>
</dbReference>
<evidence type="ECO:0000256" key="3">
    <source>
        <dbReference type="ARBA" id="ARBA00022676"/>
    </source>
</evidence>
<dbReference type="Pfam" id="PF01697">
    <property type="entry name" value="Glyco_transf_92"/>
    <property type="match status" value="1"/>
</dbReference>
<keyword evidence="11" id="KW-1185">Reference proteome</keyword>
<evidence type="ECO:0000313" key="11">
    <source>
        <dbReference type="Proteomes" id="UP000008827"/>
    </source>
</evidence>
<reference evidence="10" key="2">
    <citation type="submission" date="2018-02" db="UniProtKB">
        <authorList>
            <consortium name="EnsemblPlants"/>
        </authorList>
    </citation>
    <scope>IDENTIFICATION</scope>
    <source>
        <strain evidence="10">Williams 82</strain>
    </source>
</reference>
<sequence>MDSSPDQTRKRNQNQNHTLAQKSLFLCFSFFLFLFFFSSSHHSFYSHTSLQPSTLSTFPTPTPFPTTKLPVSSLHVLDRILFPDHVLLTLSNPHVFSPKHFHCVYYNLVKGSTPSNSNPVFDVLVLPVLSTDRYDEFRSIARCPLPGKKFSAVDLRWRSGDDDRQPFRFPVQPTVPHSFDKLAYEVALDGDTAVVFVKGLNLRPHQISDEGLLRCHFGPQNGKHWQTTKAVAAAQEVVRCALPQSIQNSPHEARGIISVSVSHVRHEAIFDSVAKIGGYRKQINRVNMNMNKNKLELCACTMVWNQARAMKEWVIYHAWLGVEKWYIYDNNSDDEIDDVVRELEVKGYNINRVVWPWIKSQEAGFSHCSLRAKEECKWVGFFDVDEFFYLREMKQNALISTVGNLSNSIAEIRTGCLNFGPSELRTHPRNGVSVGYTCRLRTPERHKSIVRPDLLHASLLNVVHHFELKEGFGSLNMPQSVAVINHYKYQVWEIFKAKFFRRVATYVVDWKEDANIGSKDRAPGLGTEAIEPSDWRLRFCEVWDTRLKDFLLSNFADQETGLLPWERSSK</sequence>
<protein>
    <recommendedName>
        <fullName evidence="8">Glycosyltransferase family 92 protein</fullName>
        <ecNumber evidence="8">2.4.1.-</ecNumber>
    </recommendedName>
</protein>
<dbReference type="HOGENOM" id="CLU_022851_0_0_1"/>